<dbReference type="EMBL" id="CP001349">
    <property type="protein sequence ID" value="ACL61174.1"/>
    <property type="molecule type" value="Genomic_DNA"/>
</dbReference>
<name>B8IBZ2_METNO</name>
<dbReference type="Proteomes" id="UP000008207">
    <property type="component" value="Chromosome"/>
</dbReference>
<proteinExistence type="predicted"/>
<keyword evidence="2" id="KW-1185">Reference proteome</keyword>
<accession>B8IBZ2</accession>
<dbReference type="AlphaFoldDB" id="B8IBZ2"/>
<evidence type="ECO:0000313" key="1">
    <source>
        <dbReference type="EMBL" id="ACL61174.1"/>
    </source>
</evidence>
<reference evidence="1 2" key="1">
    <citation type="submission" date="2009-01" db="EMBL/GenBank/DDBJ databases">
        <title>Complete sequence of chromosome of Methylobacterium nodulans ORS 2060.</title>
        <authorList>
            <consortium name="US DOE Joint Genome Institute"/>
            <person name="Lucas S."/>
            <person name="Copeland A."/>
            <person name="Lapidus A."/>
            <person name="Glavina del Rio T."/>
            <person name="Dalin E."/>
            <person name="Tice H."/>
            <person name="Bruce D."/>
            <person name="Goodwin L."/>
            <person name="Pitluck S."/>
            <person name="Sims D."/>
            <person name="Brettin T."/>
            <person name="Detter J.C."/>
            <person name="Han C."/>
            <person name="Larimer F."/>
            <person name="Land M."/>
            <person name="Hauser L."/>
            <person name="Kyrpides N."/>
            <person name="Ivanova N."/>
            <person name="Marx C.J."/>
            <person name="Richardson P."/>
        </authorList>
    </citation>
    <scope>NUCLEOTIDE SEQUENCE [LARGE SCALE GENOMIC DNA]</scope>
    <source>
        <strain evidence="2">LMG 21967 / CNCM I-2342 / ORS 2060</strain>
    </source>
</reference>
<organism evidence="1 2">
    <name type="scientific">Methylobacterium nodulans (strain LMG 21967 / CNCM I-2342 / ORS 2060)</name>
    <dbReference type="NCBI Taxonomy" id="460265"/>
    <lineage>
        <taxon>Bacteria</taxon>
        <taxon>Pseudomonadati</taxon>
        <taxon>Pseudomonadota</taxon>
        <taxon>Alphaproteobacteria</taxon>
        <taxon>Hyphomicrobiales</taxon>
        <taxon>Methylobacteriaceae</taxon>
        <taxon>Methylobacterium</taxon>
    </lineage>
</organism>
<gene>
    <name evidence="1" type="ordered locus">Mnod_6389</name>
</gene>
<sequence>MEGKHRCDAIAAVHLLCAMLHRSMLSSEAQPSHAQNACTQLFSGRNIF</sequence>
<dbReference type="KEGG" id="mno:Mnod_6389"/>
<dbReference type="HOGENOM" id="CLU_3154756_0_0_5"/>
<evidence type="ECO:0000313" key="2">
    <source>
        <dbReference type="Proteomes" id="UP000008207"/>
    </source>
</evidence>
<protein>
    <submittedName>
        <fullName evidence="1">Uncharacterized protein</fullName>
    </submittedName>
</protein>